<protein>
    <submittedName>
        <fullName evidence="1">Uncharacterized protein</fullName>
    </submittedName>
</protein>
<reference evidence="1 2" key="1">
    <citation type="submission" date="2019-11" db="EMBL/GenBank/DDBJ databases">
        <authorList>
            <person name="Criscuolo A."/>
        </authorList>
    </citation>
    <scope>NUCLEOTIDE SEQUENCE [LARGE SCALE GENOMIC DNA]</scope>
    <source>
        <strain evidence="1">CIP111667</strain>
    </source>
</reference>
<dbReference type="Proteomes" id="UP000419743">
    <property type="component" value="Unassembled WGS sequence"/>
</dbReference>
<comment type="caution">
    <text evidence="1">The sequence shown here is derived from an EMBL/GenBank/DDBJ whole genome shotgun (WGS) entry which is preliminary data.</text>
</comment>
<accession>A0A7M4DDT2</accession>
<keyword evidence="2" id="KW-1185">Reference proteome</keyword>
<gene>
    <name evidence="1" type="ORF">HALOF300_00271</name>
</gene>
<organism evidence="1 2">
    <name type="scientific">Occultella aeris</name>
    <dbReference type="NCBI Taxonomy" id="2761496"/>
    <lineage>
        <taxon>Bacteria</taxon>
        <taxon>Bacillati</taxon>
        <taxon>Actinomycetota</taxon>
        <taxon>Actinomycetes</taxon>
        <taxon>Micrococcales</taxon>
        <taxon>Ruaniaceae</taxon>
        <taxon>Occultella</taxon>
    </lineage>
</organism>
<evidence type="ECO:0000313" key="2">
    <source>
        <dbReference type="Proteomes" id="UP000419743"/>
    </source>
</evidence>
<name>A0A7M4DDT2_9MICO</name>
<dbReference type="AlphaFoldDB" id="A0A7M4DDT2"/>
<dbReference type="EMBL" id="CACRYJ010000004">
    <property type="protein sequence ID" value="VZO35003.1"/>
    <property type="molecule type" value="Genomic_DNA"/>
</dbReference>
<evidence type="ECO:0000313" key="1">
    <source>
        <dbReference type="EMBL" id="VZO35003.1"/>
    </source>
</evidence>
<proteinExistence type="predicted"/>
<sequence length="36" mass="3833">MAFAMFGWSACEQVCGGTGSSSPSEFWMDRIAIGSQ</sequence>